<dbReference type="AlphaFoldDB" id="K9CUF1"/>
<gene>
    <name evidence="2" type="ORF">HMPREF9718_03141</name>
</gene>
<evidence type="ECO:0000256" key="1">
    <source>
        <dbReference type="SAM" id="MobiDB-lite"/>
    </source>
</evidence>
<accession>K9CUF1</accession>
<feature type="region of interest" description="Disordered" evidence="1">
    <location>
        <begin position="1"/>
        <end position="45"/>
    </location>
</feature>
<organism evidence="2 3">
    <name type="scientific">Sphingobium yanoikuyae ATCC 51230</name>
    <dbReference type="NCBI Taxonomy" id="883163"/>
    <lineage>
        <taxon>Bacteria</taxon>
        <taxon>Pseudomonadati</taxon>
        <taxon>Pseudomonadota</taxon>
        <taxon>Alphaproteobacteria</taxon>
        <taxon>Sphingomonadales</taxon>
        <taxon>Sphingomonadaceae</taxon>
        <taxon>Sphingobium</taxon>
    </lineage>
</organism>
<comment type="caution">
    <text evidence="2">The sequence shown here is derived from an EMBL/GenBank/DDBJ whole genome shotgun (WGS) entry which is preliminary data.</text>
</comment>
<keyword evidence="3" id="KW-1185">Reference proteome</keyword>
<name>K9CUF1_SPHYA</name>
<evidence type="ECO:0000313" key="2">
    <source>
        <dbReference type="EMBL" id="EKU75613.1"/>
    </source>
</evidence>
<evidence type="ECO:0000313" key="3">
    <source>
        <dbReference type="Proteomes" id="UP000009887"/>
    </source>
</evidence>
<dbReference type="Proteomes" id="UP000009887">
    <property type="component" value="Unassembled WGS sequence"/>
</dbReference>
<protein>
    <submittedName>
        <fullName evidence="2">Uncharacterized protein</fullName>
    </submittedName>
</protein>
<proteinExistence type="predicted"/>
<dbReference type="EMBL" id="AGZU01000008">
    <property type="protein sequence ID" value="EKU75613.1"/>
    <property type="molecule type" value="Genomic_DNA"/>
</dbReference>
<reference evidence="2 3" key="1">
    <citation type="submission" date="2012-09" db="EMBL/GenBank/DDBJ databases">
        <title>The Genome Sequence of Sphingobium yanoikuyae ATCC 51230.</title>
        <authorList>
            <consortium name="The Broad Institute Genome Sequencing Platform"/>
            <person name="Earl A."/>
            <person name="Ward D."/>
            <person name="Feldgarden M."/>
            <person name="Gevers D."/>
            <person name="Huys G."/>
            <person name="Walker B."/>
            <person name="Young S.K."/>
            <person name="Zeng Q."/>
            <person name="Gargeya S."/>
            <person name="Fitzgerald M."/>
            <person name="Haas B."/>
            <person name="Abouelleil A."/>
            <person name="Alvarado L."/>
            <person name="Arachchi H.M."/>
            <person name="Berlin A.M."/>
            <person name="Chapman S.B."/>
            <person name="Goldberg J."/>
            <person name="Griggs A."/>
            <person name="Gujja S."/>
            <person name="Hansen M."/>
            <person name="Howarth C."/>
            <person name="Imamovic A."/>
            <person name="Larimer J."/>
            <person name="McCowen C."/>
            <person name="Montmayeur A."/>
            <person name="Murphy C."/>
            <person name="Neiman D."/>
            <person name="Pearson M."/>
            <person name="Priest M."/>
            <person name="Roberts A."/>
            <person name="Saif S."/>
            <person name="Shea T."/>
            <person name="Sisk P."/>
            <person name="Sykes S."/>
            <person name="Wortman J."/>
            <person name="Nusbaum C."/>
            <person name="Birren B."/>
        </authorList>
    </citation>
    <scope>NUCLEOTIDE SEQUENCE [LARGE SCALE GENOMIC DNA]</scope>
    <source>
        <strain evidence="2 3">ATCC 51230</strain>
    </source>
</reference>
<dbReference type="HOGENOM" id="CLU_3205441_0_0_5"/>
<sequence length="45" mass="4951">MQGTSMDDLPGTNRGTVDVGDANTEELVNSQQEAAEKHQQRNSYQ</sequence>